<sequence>TDTTMSLFEDEESKPSIKGLLKALQDDLLTAFKPAFLGRINVIPYIPLSDDILTEIAAIQLAKIIKRVDKNYNAELAYNDDVIDYIVANCQNAGSGARNIHTILQNKVLPMLSEVLLFSMIENNEINNILLKVKDNEFELNIN</sequence>
<keyword evidence="2" id="KW-0067">ATP-binding</keyword>
<keyword evidence="1" id="KW-0547">Nucleotide-binding</keyword>
<name>A0A0F9D4K2_9ZZZZ</name>
<dbReference type="SUPFAM" id="SSF52540">
    <property type="entry name" value="P-loop containing nucleoside triphosphate hydrolases"/>
    <property type="match status" value="1"/>
</dbReference>
<feature type="domain" description="Clp ATPase C-terminal" evidence="3">
    <location>
        <begin position="48"/>
        <end position="140"/>
    </location>
</feature>
<dbReference type="EMBL" id="LAZR01033261">
    <property type="protein sequence ID" value="KKL48601.1"/>
    <property type="molecule type" value="Genomic_DNA"/>
</dbReference>
<evidence type="ECO:0000256" key="2">
    <source>
        <dbReference type="ARBA" id="ARBA00022840"/>
    </source>
</evidence>
<dbReference type="InterPro" id="IPR050130">
    <property type="entry name" value="ClpA_ClpB"/>
</dbReference>
<accession>A0A0F9D4K2</accession>
<dbReference type="Pfam" id="PF10431">
    <property type="entry name" value="ClpB_D2-small"/>
    <property type="match status" value="1"/>
</dbReference>
<dbReference type="Gene3D" id="1.10.8.60">
    <property type="match status" value="1"/>
</dbReference>
<dbReference type="PANTHER" id="PTHR11638">
    <property type="entry name" value="ATP-DEPENDENT CLP PROTEASE"/>
    <property type="match status" value="1"/>
</dbReference>
<dbReference type="GO" id="GO:0005524">
    <property type="term" value="F:ATP binding"/>
    <property type="evidence" value="ECO:0007669"/>
    <property type="project" value="UniProtKB-KW"/>
</dbReference>
<dbReference type="GO" id="GO:0034605">
    <property type="term" value="P:cellular response to heat"/>
    <property type="evidence" value="ECO:0007669"/>
    <property type="project" value="TreeGrafter"/>
</dbReference>
<evidence type="ECO:0000259" key="3">
    <source>
        <dbReference type="SMART" id="SM01086"/>
    </source>
</evidence>
<evidence type="ECO:0000313" key="4">
    <source>
        <dbReference type="EMBL" id="KKL48601.1"/>
    </source>
</evidence>
<dbReference type="AlphaFoldDB" id="A0A0F9D4K2"/>
<feature type="non-terminal residue" evidence="4">
    <location>
        <position position="1"/>
    </location>
</feature>
<organism evidence="4">
    <name type="scientific">marine sediment metagenome</name>
    <dbReference type="NCBI Taxonomy" id="412755"/>
    <lineage>
        <taxon>unclassified sequences</taxon>
        <taxon>metagenomes</taxon>
        <taxon>ecological metagenomes</taxon>
    </lineage>
</organism>
<proteinExistence type="predicted"/>
<evidence type="ECO:0000256" key="1">
    <source>
        <dbReference type="ARBA" id="ARBA00022741"/>
    </source>
</evidence>
<dbReference type="InterPro" id="IPR019489">
    <property type="entry name" value="Clp_ATPase_C"/>
</dbReference>
<protein>
    <recommendedName>
        <fullName evidence="3">Clp ATPase C-terminal domain-containing protein</fullName>
    </recommendedName>
</protein>
<dbReference type="PANTHER" id="PTHR11638:SF184">
    <property type="entry name" value="ATPASE WITH CHAPERONE ACTIVITY"/>
    <property type="match status" value="1"/>
</dbReference>
<comment type="caution">
    <text evidence="4">The sequence shown here is derived from an EMBL/GenBank/DDBJ whole genome shotgun (WGS) entry which is preliminary data.</text>
</comment>
<reference evidence="4" key="1">
    <citation type="journal article" date="2015" name="Nature">
        <title>Complex archaea that bridge the gap between prokaryotes and eukaryotes.</title>
        <authorList>
            <person name="Spang A."/>
            <person name="Saw J.H."/>
            <person name="Jorgensen S.L."/>
            <person name="Zaremba-Niedzwiedzka K."/>
            <person name="Martijn J."/>
            <person name="Lind A.E."/>
            <person name="van Eijk R."/>
            <person name="Schleper C."/>
            <person name="Guy L."/>
            <person name="Ettema T.J."/>
        </authorList>
    </citation>
    <scope>NUCLEOTIDE SEQUENCE</scope>
</reference>
<dbReference type="SMART" id="SM01086">
    <property type="entry name" value="ClpB_D2-small"/>
    <property type="match status" value="1"/>
</dbReference>
<dbReference type="GO" id="GO:0016887">
    <property type="term" value="F:ATP hydrolysis activity"/>
    <property type="evidence" value="ECO:0007669"/>
    <property type="project" value="TreeGrafter"/>
</dbReference>
<gene>
    <name evidence="4" type="ORF">LCGC14_2323900</name>
</gene>
<dbReference type="GO" id="GO:0005737">
    <property type="term" value="C:cytoplasm"/>
    <property type="evidence" value="ECO:0007669"/>
    <property type="project" value="TreeGrafter"/>
</dbReference>
<dbReference type="InterPro" id="IPR027417">
    <property type="entry name" value="P-loop_NTPase"/>
</dbReference>